<feature type="domain" description="TIR" evidence="1">
    <location>
        <begin position="1"/>
        <end position="86"/>
    </location>
</feature>
<feature type="non-terminal residue" evidence="2">
    <location>
        <position position="86"/>
    </location>
</feature>
<dbReference type="InterPro" id="IPR035897">
    <property type="entry name" value="Toll_tir_struct_dom_sf"/>
</dbReference>
<sequence length="86" mass="9435">MSAEVFVSYARNDRERVLELVERMRSAGIGVWVDEGGIHGASLWGQEIVDAIDASKVMILMISNSSINSDNVVKELSIASEDKKPI</sequence>
<protein>
    <recommendedName>
        <fullName evidence="1">TIR domain-containing protein</fullName>
    </recommendedName>
</protein>
<name>A0A382YJY3_9ZZZZ</name>
<dbReference type="Gene3D" id="3.40.50.10140">
    <property type="entry name" value="Toll/interleukin-1 receptor homology (TIR) domain"/>
    <property type="match status" value="1"/>
</dbReference>
<evidence type="ECO:0000313" key="2">
    <source>
        <dbReference type="EMBL" id="SVD83602.1"/>
    </source>
</evidence>
<dbReference type="SUPFAM" id="SSF52200">
    <property type="entry name" value="Toll/Interleukin receptor TIR domain"/>
    <property type="match status" value="1"/>
</dbReference>
<proteinExistence type="predicted"/>
<dbReference type="InterPro" id="IPR000157">
    <property type="entry name" value="TIR_dom"/>
</dbReference>
<dbReference type="AlphaFoldDB" id="A0A382YJY3"/>
<evidence type="ECO:0000259" key="1">
    <source>
        <dbReference type="PROSITE" id="PS50104"/>
    </source>
</evidence>
<dbReference type="Pfam" id="PF13676">
    <property type="entry name" value="TIR_2"/>
    <property type="match status" value="1"/>
</dbReference>
<accession>A0A382YJY3</accession>
<dbReference type="PANTHER" id="PTHR47508">
    <property type="entry name" value="SAM DOMAIN-CONTAINING PROTEIN-RELATED"/>
    <property type="match status" value="1"/>
</dbReference>
<dbReference type="PROSITE" id="PS50104">
    <property type="entry name" value="TIR"/>
    <property type="match status" value="1"/>
</dbReference>
<dbReference type="GO" id="GO:0007165">
    <property type="term" value="P:signal transduction"/>
    <property type="evidence" value="ECO:0007669"/>
    <property type="project" value="InterPro"/>
</dbReference>
<dbReference type="PANTHER" id="PTHR47508:SF1">
    <property type="entry name" value="NON-SPECIFIC SERINE_THREONINE PROTEIN KINASE"/>
    <property type="match status" value="1"/>
</dbReference>
<dbReference type="EMBL" id="UINC01176467">
    <property type="protein sequence ID" value="SVD83602.1"/>
    <property type="molecule type" value="Genomic_DNA"/>
</dbReference>
<organism evidence="2">
    <name type="scientific">marine metagenome</name>
    <dbReference type="NCBI Taxonomy" id="408172"/>
    <lineage>
        <taxon>unclassified sequences</taxon>
        <taxon>metagenomes</taxon>
        <taxon>ecological metagenomes</taxon>
    </lineage>
</organism>
<reference evidence="2" key="1">
    <citation type="submission" date="2018-05" db="EMBL/GenBank/DDBJ databases">
        <authorList>
            <person name="Lanie J.A."/>
            <person name="Ng W.-L."/>
            <person name="Kazmierczak K.M."/>
            <person name="Andrzejewski T.M."/>
            <person name="Davidsen T.M."/>
            <person name="Wayne K.J."/>
            <person name="Tettelin H."/>
            <person name="Glass J.I."/>
            <person name="Rusch D."/>
            <person name="Podicherti R."/>
            <person name="Tsui H.-C.T."/>
            <person name="Winkler M.E."/>
        </authorList>
    </citation>
    <scope>NUCLEOTIDE SEQUENCE</scope>
</reference>
<gene>
    <name evidence="2" type="ORF">METZ01_LOCUS436456</name>
</gene>